<protein>
    <submittedName>
        <fullName evidence="2">BEN domain-containing protein B1</fullName>
    </submittedName>
</protein>
<sequence>MGESDDSDSSSSSNGSNATVTSTATLASTASTSSNRPKRERKRKRNDDSLAEELERKCQNVKKAKTVSKDSSKKGHNSTKKKKSSKEPKEHGVKPNPQSKLQRSLAIKEAARLNALKAQPINLKQPDPGTRKDIEVKHVVRTPSNIHKTGHKEEIKNLCDNDKELTPQKKKMKEEIERLRKQLEESQKGEVDGDLLLDTTLTAQQEQEGNVDESIYADHTLVEDRESNLKMQSGRNSPSEFSCGSGEDNSKDPPSEKKQKRGKSKKTKRKKKKSKNKRKKGKKGKKDKKRRKRKYSSSSSSSSSTSSSSSSSSTSSSEKKTNEKELLKKRRKLINYNLLQHKVASEEVEEIVKGSGIFMNAVALAKAMGPAARSHTSAARLLCRGVFTDDALRSCSVLGFRAKAPQGKPEVPRPSLCPIALDAIHTAAKNIALSKKFEIKSKNEVNNQIGTLISEMRAQAKHQHHEN</sequence>
<feature type="region of interest" description="Disordered" evidence="1">
    <location>
        <begin position="1"/>
        <end position="104"/>
    </location>
</feature>
<reference evidence="2" key="1">
    <citation type="submission" date="2021-07" db="EMBL/GenBank/DDBJ databases">
        <authorList>
            <person name="Catto M.A."/>
            <person name="Jacobson A."/>
            <person name="Kennedy G."/>
            <person name="Labadie P."/>
            <person name="Hunt B.G."/>
            <person name="Srinivasan R."/>
        </authorList>
    </citation>
    <scope>NUCLEOTIDE SEQUENCE</scope>
    <source>
        <strain evidence="2">PL_HMW_Pooled</strain>
        <tissue evidence="2">Head</tissue>
    </source>
</reference>
<dbReference type="AlphaFoldDB" id="A0AAE1HM11"/>
<feature type="region of interest" description="Disordered" evidence="1">
    <location>
        <begin position="118"/>
        <end position="137"/>
    </location>
</feature>
<feature type="compositionally biased region" description="Low complexity" evidence="1">
    <location>
        <begin position="296"/>
        <end position="316"/>
    </location>
</feature>
<proteinExistence type="predicted"/>
<feature type="compositionally biased region" description="Polar residues" evidence="1">
    <location>
        <begin position="229"/>
        <end position="242"/>
    </location>
</feature>
<gene>
    <name evidence="2" type="ORF">KUF71_002239</name>
</gene>
<feature type="compositionally biased region" description="Basic residues" evidence="1">
    <location>
        <begin position="74"/>
        <end position="84"/>
    </location>
</feature>
<organism evidence="2 3">
    <name type="scientific">Frankliniella fusca</name>
    <dbReference type="NCBI Taxonomy" id="407009"/>
    <lineage>
        <taxon>Eukaryota</taxon>
        <taxon>Metazoa</taxon>
        <taxon>Ecdysozoa</taxon>
        <taxon>Arthropoda</taxon>
        <taxon>Hexapoda</taxon>
        <taxon>Insecta</taxon>
        <taxon>Pterygota</taxon>
        <taxon>Neoptera</taxon>
        <taxon>Paraneoptera</taxon>
        <taxon>Thysanoptera</taxon>
        <taxon>Terebrantia</taxon>
        <taxon>Thripoidea</taxon>
        <taxon>Thripidae</taxon>
        <taxon>Frankliniella</taxon>
    </lineage>
</organism>
<dbReference type="EMBL" id="JAHWGI010001149">
    <property type="protein sequence ID" value="KAK3923830.1"/>
    <property type="molecule type" value="Genomic_DNA"/>
</dbReference>
<keyword evidence="3" id="KW-1185">Reference proteome</keyword>
<reference evidence="2" key="2">
    <citation type="journal article" date="2023" name="BMC Genomics">
        <title>Pest status, molecular evolution, and epigenetic factors derived from the genome assembly of Frankliniella fusca, a thysanopteran phytovirus vector.</title>
        <authorList>
            <person name="Catto M.A."/>
            <person name="Labadie P.E."/>
            <person name="Jacobson A.L."/>
            <person name="Kennedy G.G."/>
            <person name="Srinivasan R."/>
            <person name="Hunt B.G."/>
        </authorList>
    </citation>
    <scope>NUCLEOTIDE SEQUENCE</scope>
    <source>
        <strain evidence="2">PL_HMW_Pooled</strain>
    </source>
</reference>
<comment type="caution">
    <text evidence="2">The sequence shown here is derived from an EMBL/GenBank/DDBJ whole genome shotgun (WGS) entry which is preliminary data.</text>
</comment>
<feature type="compositionally biased region" description="Basic and acidic residues" evidence="1">
    <location>
        <begin position="45"/>
        <end position="58"/>
    </location>
</feature>
<feature type="compositionally biased region" description="Basic residues" evidence="1">
    <location>
        <begin position="258"/>
        <end position="295"/>
    </location>
</feature>
<feature type="compositionally biased region" description="Basic and acidic residues" evidence="1">
    <location>
        <begin position="248"/>
        <end position="257"/>
    </location>
</feature>
<evidence type="ECO:0000313" key="3">
    <source>
        <dbReference type="Proteomes" id="UP001219518"/>
    </source>
</evidence>
<dbReference type="Proteomes" id="UP001219518">
    <property type="component" value="Unassembled WGS sequence"/>
</dbReference>
<feature type="region of interest" description="Disordered" evidence="1">
    <location>
        <begin position="180"/>
        <end position="325"/>
    </location>
</feature>
<feature type="compositionally biased region" description="Low complexity" evidence="1">
    <location>
        <begin position="9"/>
        <end position="34"/>
    </location>
</feature>
<feature type="compositionally biased region" description="Basic and acidic residues" evidence="1">
    <location>
        <begin position="180"/>
        <end position="191"/>
    </location>
</feature>
<name>A0AAE1HM11_9NEOP</name>
<evidence type="ECO:0000256" key="1">
    <source>
        <dbReference type="SAM" id="MobiDB-lite"/>
    </source>
</evidence>
<dbReference type="Gene3D" id="1.10.10.2590">
    <property type="entry name" value="BEN domain"/>
    <property type="match status" value="1"/>
</dbReference>
<evidence type="ECO:0000313" key="2">
    <source>
        <dbReference type="EMBL" id="KAK3923830.1"/>
    </source>
</evidence>
<accession>A0AAE1HM11</accession>